<dbReference type="Proteomes" id="UP000242818">
    <property type="component" value="Unassembled WGS sequence"/>
</dbReference>
<evidence type="ECO:0000313" key="2">
    <source>
        <dbReference type="EMBL" id="SCC47854.1"/>
    </source>
</evidence>
<dbReference type="STRING" id="1335309.GA0116948_11054"/>
<dbReference type="RefSeq" id="WP_123891827.1">
    <property type="nucleotide sequence ID" value="NZ_FMAR01000010.1"/>
</dbReference>
<keyword evidence="3" id="KW-1185">Reference proteome</keyword>
<accession>A0A1C4EWD5</accession>
<evidence type="ECO:0008006" key="4">
    <source>
        <dbReference type="Google" id="ProtNLM"/>
    </source>
</evidence>
<feature type="chain" id="PRO_5008691437" description="MG2 domain-containing protein" evidence="1">
    <location>
        <begin position="20"/>
        <end position="537"/>
    </location>
</feature>
<dbReference type="OrthoDB" id="679547at2"/>
<dbReference type="AlphaFoldDB" id="A0A1C4EWD5"/>
<dbReference type="EMBL" id="FMAR01000010">
    <property type="protein sequence ID" value="SCC47854.1"/>
    <property type="molecule type" value="Genomic_DNA"/>
</dbReference>
<gene>
    <name evidence="2" type="ORF">GA0116948_11054</name>
</gene>
<feature type="signal peptide" evidence="1">
    <location>
        <begin position="1"/>
        <end position="19"/>
    </location>
</feature>
<proteinExistence type="predicted"/>
<sequence length="537" mass="59861">MKKMLLHILLLCLQPKAFAQLPANFLPPTGTEHLRIYTDRNCYVAGEIIWLNIKVISGTEAPSSEIGYVDLLNPYTATPVLQAKINLHNGEAFLQLPDSISTGNYVVRAYTRHSPEAQAPIMIVNTLRDSIVDTHLFNVTSTTHPAILSTEHSYGRRMPVDMSVQLPIHTQEAYASVYLYDACEQSAATINLLPNTSLPAIPPTWKETAGQVITGTIIDSTGQPLRVPVYLTVTGSRPKFYCQSSSDSGHFAFELLAYSGDANILLLAATKNYQINVQTPFHPLAQQAPTPHAEGTQPVDTALLNALLQRHIAMQVQQAYFHDSTLLADDPFADSILFFGKPDEQVLLDDYTRFNTVEEIFREFIKTTMVRREGNTLHLHTLNNVLANPKFFEQDPLVLVDGVPVFDNQRLFALAPLKIRKVSVLARKVFFPGQYFYGIVSLQSYAGDLAGYPLDPHALVVDYSGTQLPLHFFSPAYDHHQSPTLPDQRTLLYYNHQVPVNADGTAHLHFYTGDLPGIYRVVVRGADTTISQYLEVQ</sequence>
<organism evidence="2 3">
    <name type="scientific">Chitinophaga costaii</name>
    <dbReference type="NCBI Taxonomy" id="1335309"/>
    <lineage>
        <taxon>Bacteria</taxon>
        <taxon>Pseudomonadati</taxon>
        <taxon>Bacteroidota</taxon>
        <taxon>Chitinophagia</taxon>
        <taxon>Chitinophagales</taxon>
        <taxon>Chitinophagaceae</taxon>
        <taxon>Chitinophaga</taxon>
    </lineage>
</organism>
<keyword evidence="1" id="KW-0732">Signal</keyword>
<evidence type="ECO:0000313" key="3">
    <source>
        <dbReference type="Proteomes" id="UP000242818"/>
    </source>
</evidence>
<name>A0A1C4EWD5_9BACT</name>
<reference evidence="2 3" key="1">
    <citation type="submission" date="2016-08" db="EMBL/GenBank/DDBJ databases">
        <authorList>
            <person name="Seilhamer J.J."/>
        </authorList>
    </citation>
    <scope>NUCLEOTIDE SEQUENCE [LARGE SCALE GENOMIC DNA]</scope>
    <source>
        <strain evidence="2 3">A37T2</strain>
    </source>
</reference>
<protein>
    <recommendedName>
        <fullName evidence="4">MG2 domain-containing protein</fullName>
    </recommendedName>
</protein>
<evidence type="ECO:0000256" key="1">
    <source>
        <dbReference type="SAM" id="SignalP"/>
    </source>
</evidence>